<evidence type="ECO:0000259" key="8">
    <source>
        <dbReference type="PROSITE" id="PS51194"/>
    </source>
</evidence>
<keyword evidence="2" id="KW-0507">mRNA processing</keyword>
<dbReference type="AlphaFoldDB" id="A0AA39J060"/>
<dbReference type="InterPro" id="IPR027417">
    <property type="entry name" value="P-loop_NTPase"/>
</dbReference>
<feature type="domain" description="Helicase C-terminal" evidence="8">
    <location>
        <begin position="256"/>
        <end position="432"/>
    </location>
</feature>
<comment type="caution">
    <text evidence="9">The sequence shown here is derived from an EMBL/GenBank/DDBJ whole genome shotgun (WGS) entry which is preliminary data.</text>
</comment>
<dbReference type="GO" id="GO:0008380">
    <property type="term" value="P:RNA splicing"/>
    <property type="evidence" value="ECO:0007669"/>
    <property type="project" value="UniProtKB-KW"/>
</dbReference>
<evidence type="ECO:0000256" key="2">
    <source>
        <dbReference type="ARBA" id="ARBA00022664"/>
    </source>
</evidence>
<dbReference type="PROSITE" id="PS51194">
    <property type="entry name" value="HELICASE_CTER"/>
    <property type="match status" value="1"/>
</dbReference>
<evidence type="ECO:0000256" key="4">
    <source>
        <dbReference type="ARBA" id="ARBA00022806"/>
    </source>
</evidence>
<organism evidence="9 10">
    <name type="scientific">Armillaria borealis</name>
    <dbReference type="NCBI Taxonomy" id="47425"/>
    <lineage>
        <taxon>Eukaryota</taxon>
        <taxon>Fungi</taxon>
        <taxon>Dikarya</taxon>
        <taxon>Basidiomycota</taxon>
        <taxon>Agaricomycotina</taxon>
        <taxon>Agaricomycetes</taxon>
        <taxon>Agaricomycetidae</taxon>
        <taxon>Agaricales</taxon>
        <taxon>Marasmiineae</taxon>
        <taxon>Physalacriaceae</taxon>
        <taxon>Armillaria</taxon>
    </lineage>
</organism>
<protein>
    <recommendedName>
        <fullName evidence="1">RNA helicase</fullName>
        <ecNumber evidence="1">3.6.4.13</ecNumber>
    </recommendedName>
</protein>
<evidence type="ECO:0000256" key="5">
    <source>
        <dbReference type="ARBA" id="ARBA00023187"/>
    </source>
</evidence>
<evidence type="ECO:0000313" key="9">
    <source>
        <dbReference type="EMBL" id="KAK0433705.1"/>
    </source>
</evidence>
<keyword evidence="4" id="KW-0547">Nucleotide-binding</keyword>
<evidence type="ECO:0000256" key="6">
    <source>
        <dbReference type="ARBA" id="ARBA00047984"/>
    </source>
</evidence>
<comment type="catalytic activity">
    <reaction evidence="6">
        <text>ATP + H2O = ADP + phosphate + H(+)</text>
        <dbReference type="Rhea" id="RHEA:13065"/>
        <dbReference type="ChEBI" id="CHEBI:15377"/>
        <dbReference type="ChEBI" id="CHEBI:15378"/>
        <dbReference type="ChEBI" id="CHEBI:30616"/>
        <dbReference type="ChEBI" id="CHEBI:43474"/>
        <dbReference type="ChEBI" id="CHEBI:456216"/>
        <dbReference type="EC" id="3.6.4.13"/>
    </reaction>
</comment>
<accession>A0AA39J060</accession>
<name>A0AA39J060_9AGAR</name>
<dbReference type="PANTHER" id="PTHR18934:SF109">
    <property type="entry name" value="ATP-DEPENDENT RNA HELICASE DHX15 HOMOLOG"/>
    <property type="match status" value="1"/>
</dbReference>
<feature type="region of interest" description="Disordered" evidence="7">
    <location>
        <begin position="321"/>
        <end position="340"/>
    </location>
</feature>
<keyword evidence="5" id="KW-0508">mRNA splicing</keyword>
<dbReference type="GO" id="GO:0006397">
    <property type="term" value="P:mRNA processing"/>
    <property type="evidence" value="ECO:0007669"/>
    <property type="project" value="UniProtKB-KW"/>
</dbReference>
<dbReference type="SUPFAM" id="SSF52540">
    <property type="entry name" value="P-loop containing nucleoside triphosphate hydrolases"/>
    <property type="match status" value="1"/>
</dbReference>
<dbReference type="Gene3D" id="1.10.10.2130">
    <property type="entry name" value="DEAH helicase family, winged-helix domain"/>
    <property type="match status" value="1"/>
</dbReference>
<keyword evidence="4" id="KW-0347">Helicase</keyword>
<reference evidence="9" key="1">
    <citation type="submission" date="2023-06" db="EMBL/GenBank/DDBJ databases">
        <authorList>
            <consortium name="Lawrence Berkeley National Laboratory"/>
            <person name="Ahrendt S."/>
            <person name="Sahu N."/>
            <person name="Indic B."/>
            <person name="Wong-Bajracharya J."/>
            <person name="Merenyi Z."/>
            <person name="Ke H.-M."/>
            <person name="Monk M."/>
            <person name="Kocsube S."/>
            <person name="Drula E."/>
            <person name="Lipzen A."/>
            <person name="Balint B."/>
            <person name="Henrissat B."/>
            <person name="Andreopoulos B."/>
            <person name="Martin F.M."/>
            <person name="Harder C.B."/>
            <person name="Rigling D."/>
            <person name="Ford K.L."/>
            <person name="Foster G.D."/>
            <person name="Pangilinan J."/>
            <person name="Papanicolaou A."/>
            <person name="Barry K."/>
            <person name="LaButti K."/>
            <person name="Viragh M."/>
            <person name="Koriabine M."/>
            <person name="Yan M."/>
            <person name="Riley R."/>
            <person name="Champramary S."/>
            <person name="Plett K.L."/>
            <person name="Tsai I.J."/>
            <person name="Slot J."/>
            <person name="Sipos G."/>
            <person name="Plett J."/>
            <person name="Nagy L.G."/>
            <person name="Grigoriev I.V."/>
        </authorList>
    </citation>
    <scope>NUCLEOTIDE SEQUENCE</scope>
    <source>
        <strain evidence="9">FPL87.14</strain>
    </source>
</reference>
<feature type="compositionally biased region" description="Pro residues" evidence="7">
    <location>
        <begin position="328"/>
        <end position="337"/>
    </location>
</feature>
<dbReference type="Proteomes" id="UP001175226">
    <property type="component" value="Unassembled WGS sequence"/>
</dbReference>
<gene>
    <name evidence="9" type="ORF">EV421DRAFT_1741389</name>
</gene>
<evidence type="ECO:0000256" key="1">
    <source>
        <dbReference type="ARBA" id="ARBA00012552"/>
    </source>
</evidence>
<evidence type="ECO:0000256" key="7">
    <source>
        <dbReference type="SAM" id="MobiDB-lite"/>
    </source>
</evidence>
<dbReference type="GO" id="GO:0005681">
    <property type="term" value="C:spliceosomal complex"/>
    <property type="evidence" value="ECO:0007669"/>
    <property type="project" value="TreeGrafter"/>
</dbReference>
<proteinExistence type="predicted"/>
<dbReference type="PANTHER" id="PTHR18934">
    <property type="entry name" value="ATP-DEPENDENT RNA HELICASE"/>
    <property type="match status" value="1"/>
</dbReference>
<evidence type="ECO:0000313" key="10">
    <source>
        <dbReference type="Proteomes" id="UP001175226"/>
    </source>
</evidence>
<keyword evidence="4" id="KW-0067">ATP-binding</keyword>
<keyword evidence="10" id="KW-1185">Reference proteome</keyword>
<dbReference type="EC" id="3.6.4.13" evidence="1"/>
<keyword evidence="3 9" id="KW-0378">Hydrolase</keyword>
<dbReference type="CDD" id="cd18791">
    <property type="entry name" value="SF2_C_RHA"/>
    <property type="match status" value="1"/>
</dbReference>
<dbReference type="GO" id="GO:0003723">
    <property type="term" value="F:RNA binding"/>
    <property type="evidence" value="ECO:0007669"/>
    <property type="project" value="TreeGrafter"/>
</dbReference>
<evidence type="ECO:0000256" key="3">
    <source>
        <dbReference type="ARBA" id="ARBA00022801"/>
    </source>
</evidence>
<dbReference type="Pfam" id="PF00271">
    <property type="entry name" value="Helicase_C"/>
    <property type="match status" value="1"/>
</dbReference>
<dbReference type="EMBL" id="JAUEPT010000078">
    <property type="protein sequence ID" value="KAK0433705.1"/>
    <property type="molecule type" value="Genomic_DNA"/>
</dbReference>
<sequence length="487" mass="55116">MQEYFRDLQKVGYFGITTKVVIVSYPHELLKPRFAAPFFLHSMSTTAPEVVLGGRVESLSIGFEDRARVTEFARTRIKMKRSVWISSNHWIPLLWTTHTSPIYPLPSVAPARLRPKWIPRKSRYLVFLPRKVTGKQARTALEHDVNPFTKQPHSAQYKKILASREKLPVYSQMDDFFKMFNENQIIIMVGETGSGKTTQSTAYKRLPPTSSWSDLKIIIMSATLDALKFQQYFGLTAGTPAPLFKRCSTPRNPRAAIRTVLMIHRAEEPGDVLLFLTGEEEIEDACRKIKLEADDLVNQDSDSIGPLVCIPLYSSLPPQQQQRIFDPAPTPRTPDGPPGRKVVSTNVAETSSTIDGIVYVVDPGFSKQKVYNPRIHVESLLQRAGRAGRTRPGKCFRLYTEKDFMNGLEEQTHPEILRCNLSNTVLELVKLGIKDLVRFDYVDAPADAAKALVDKTRCSCAMYTKSFTCNNESVVHLCHRVLEMKCH</sequence>
<dbReference type="SMART" id="SM00490">
    <property type="entry name" value="HELICc"/>
    <property type="match status" value="1"/>
</dbReference>
<dbReference type="GO" id="GO:0003724">
    <property type="term" value="F:RNA helicase activity"/>
    <property type="evidence" value="ECO:0007669"/>
    <property type="project" value="UniProtKB-EC"/>
</dbReference>
<dbReference type="InterPro" id="IPR001650">
    <property type="entry name" value="Helicase_C-like"/>
</dbReference>
<dbReference type="Gene3D" id="3.40.50.300">
    <property type="entry name" value="P-loop containing nucleotide triphosphate hydrolases"/>
    <property type="match status" value="2"/>
</dbReference>
<dbReference type="GO" id="GO:0016787">
    <property type="term" value="F:hydrolase activity"/>
    <property type="evidence" value="ECO:0007669"/>
    <property type="project" value="UniProtKB-KW"/>
</dbReference>
<dbReference type="InterPro" id="IPR042035">
    <property type="entry name" value="DEAH_win-hel_dom"/>
</dbReference>